<dbReference type="Pfam" id="PF07589">
    <property type="entry name" value="PEP-CTERM"/>
    <property type="match status" value="1"/>
</dbReference>
<comment type="caution">
    <text evidence="2">The sequence shown here is derived from an EMBL/GenBank/DDBJ whole genome shotgun (WGS) entry which is preliminary data.</text>
</comment>
<evidence type="ECO:0000259" key="1">
    <source>
        <dbReference type="Pfam" id="PF07589"/>
    </source>
</evidence>
<dbReference type="NCBIfam" id="TIGR03370">
    <property type="entry name" value="VPLPA-CTERM"/>
    <property type="match status" value="1"/>
</dbReference>
<proteinExistence type="predicted"/>
<keyword evidence="3" id="KW-1185">Reference proteome</keyword>
<dbReference type="InterPro" id="IPR022472">
    <property type="entry name" value="VPLPA-CTERM"/>
</dbReference>
<dbReference type="EMBL" id="WWCL01000002">
    <property type="protein sequence ID" value="MYN45732.1"/>
    <property type="molecule type" value="Genomic_DNA"/>
</dbReference>
<organism evidence="2 3">
    <name type="scientific">Duganella fentianensis</name>
    <dbReference type="NCBI Taxonomy" id="2692177"/>
    <lineage>
        <taxon>Bacteria</taxon>
        <taxon>Pseudomonadati</taxon>
        <taxon>Pseudomonadota</taxon>
        <taxon>Betaproteobacteria</taxon>
        <taxon>Burkholderiales</taxon>
        <taxon>Oxalobacteraceae</taxon>
        <taxon>Telluria group</taxon>
        <taxon>Duganella</taxon>
    </lineage>
</organism>
<gene>
    <name evidence="2" type="ORF">GTP23_11815</name>
</gene>
<dbReference type="Proteomes" id="UP000444316">
    <property type="component" value="Unassembled WGS sequence"/>
</dbReference>
<sequence>MASLLPSNFTFTAATLTVQVQAAGFELSAPALGGYQLANETHGSTPCPAGGSYLFCEGVVRSYVREQVREYVPTSQSARLTVGSASVAGNNNGAPLTLINKVAGNYAEDSSSSAAQDVVFGYNFDSNGVATPIYQYLLTTSNYATQDYLLQYDRQRLTLQVQLDSATLASLNSQKGFSYGLQGSLVWDPASAQLQYEGYAAAVPEPASAMLLLGGLGVLGIAARRRRPQA</sequence>
<dbReference type="AlphaFoldDB" id="A0A845HXY8"/>
<evidence type="ECO:0000313" key="2">
    <source>
        <dbReference type="EMBL" id="MYN45732.1"/>
    </source>
</evidence>
<accession>A0A845HXY8</accession>
<protein>
    <submittedName>
        <fullName evidence="2">VPLPA-CTERM sorting domain-containing protein</fullName>
    </submittedName>
</protein>
<feature type="domain" description="Ice-binding protein C-terminal" evidence="1">
    <location>
        <begin position="202"/>
        <end position="226"/>
    </location>
</feature>
<name>A0A845HXY8_9BURK</name>
<dbReference type="NCBIfam" id="TIGR02595">
    <property type="entry name" value="PEP_CTERM"/>
    <property type="match status" value="1"/>
</dbReference>
<evidence type="ECO:0000313" key="3">
    <source>
        <dbReference type="Proteomes" id="UP000444316"/>
    </source>
</evidence>
<dbReference type="InterPro" id="IPR013424">
    <property type="entry name" value="Ice-binding_C"/>
</dbReference>
<reference evidence="2" key="1">
    <citation type="submission" date="2019-12" db="EMBL/GenBank/DDBJ databases">
        <title>Novel species isolated from a subtropical stream in China.</title>
        <authorList>
            <person name="Lu H."/>
        </authorList>
    </citation>
    <scope>NUCLEOTIDE SEQUENCE [LARGE SCALE GENOMIC DNA]</scope>
    <source>
        <strain evidence="2">FT93W</strain>
    </source>
</reference>